<dbReference type="Proteomes" id="UP000034392">
    <property type="component" value="Chromosome"/>
</dbReference>
<proteinExistence type="predicted"/>
<dbReference type="InterPro" id="IPR007235">
    <property type="entry name" value="Glyco_trans_28_C"/>
</dbReference>
<sequence>MIFLTLGTQLPFDRLLMTLDEAAAQIDEEVFGQIGGAGYRPANFAWVDFLSPAEFAERMAAARIVVAHAGIGTILTGLKMEKPLILMPRRAALGEHRNDHQLATVAQLRKTVGIHIVESVDEMCCHLRDPGLAAMRNSTATARDGLISAVRREVFGDAAR</sequence>
<reference evidence="1" key="1">
    <citation type="submission" date="2015-05" db="EMBL/GenBank/DDBJ databases">
        <title>The complete genome of Altererythrobacter atlanticus strain 26DY36.</title>
        <authorList>
            <person name="Wu Y.-H."/>
            <person name="Cheng H."/>
            <person name="Wu X.-W."/>
        </authorList>
    </citation>
    <scope>NUCLEOTIDE SEQUENCE [LARGE SCALE GENOMIC DNA]</scope>
    <source>
        <strain evidence="1">26DY36</strain>
    </source>
</reference>
<dbReference type="EMBL" id="CP011452">
    <property type="protein sequence ID" value="AKH41366.1"/>
    <property type="molecule type" value="Genomic_DNA"/>
</dbReference>
<organism evidence="1 2">
    <name type="scientific">Croceibacterium atlanticum</name>
    <dbReference type="NCBI Taxonomy" id="1267766"/>
    <lineage>
        <taxon>Bacteria</taxon>
        <taxon>Pseudomonadati</taxon>
        <taxon>Pseudomonadota</taxon>
        <taxon>Alphaproteobacteria</taxon>
        <taxon>Sphingomonadales</taxon>
        <taxon>Erythrobacteraceae</taxon>
        <taxon>Croceibacterium</taxon>
    </lineage>
</organism>
<name>A0A0F7KQI2_9SPHN</name>
<accession>A0A0F7KQI2</accession>
<evidence type="ECO:0000313" key="1">
    <source>
        <dbReference type="EMBL" id="AKH41366.1"/>
    </source>
</evidence>
<dbReference type="SUPFAM" id="SSF53756">
    <property type="entry name" value="UDP-Glycosyltransferase/glycogen phosphorylase"/>
    <property type="match status" value="1"/>
</dbReference>
<dbReference type="RefSeq" id="WP_046902416.1">
    <property type="nucleotide sequence ID" value="NZ_CP011452.2"/>
</dbReference>
<dbReference type="PATRIC" id="fig|1267766.3.peg.309"/>
<dbReference type="OrthoDB" id="7186565at2"/>
<dbReference type="GO" id="GO:0016758">
    <property type="term" value="F:hexosyltransferase activity"/>
    <property type="evidence" value="ECO:0007669"/>
    <property type="project" value="InterPro"/>
</dbReference>
<dbReference type="AlphaFoldDB" id="A0A0F7KQI2"/>
<protein>
    <submittedName>
        <fullName evidence="1">Uncharacterized protein</fullName>
    </submittedName>
</protein>
<dbReference type="Pfam" id="PF04101">
    <property type="entry name" value="Glyco_tran_28_C"/>
    <property type="match status" value="1"/>
</dbReference>
<gene>
    <name evidence="1" type="ORF">WYH_00302</name>
</gene>
<keyword evidence="2" id="KW-1185">Reference proteome</keyword>
<dbReference type="STRING" id="1267766.WYH_00302"/>
<dbReference type="KEGG" id="aay:WYH_00302"/>
<evidence type="ECO:0000313" key="2">
    <source>
        <dbReference type="Proteomes" id="UP000034392"/>
    </source>
</evidence>
<dbReference type="Gene3D" id="3.40.50.2000">
    <property type="entry name" value="Glycogen Phosphorylase B"/>
    <property type="match status" value="1"/>
</dbReference>